<comment type="caution">
    <text evidence="2">The sequence shown here is derived from an EMBL/GenBank/DDBJ whole genome shotgun (WGS) entry which is preliminary data.</text>
</comment>
<evidence type="ECO:0000256" key="1">
    <source>
        <dbReference type="SAM" id="Coils"/>
    </source>
</evidence>
<dbReference type="RefSeq" id="WP_077847862.1">
    <property type="nucleotide sequence ID" value="NZ_LZZM01000175.1"/>
</dbReference>
<proteinExistence type="predicted"/>
<sequence>MEYNESNFVYLKTTSIERYYDELVKAEYICEYCPKITKMIVRKVVEGILKNIGEKYSIESDVAVWELLNNIKLSSSFFLPDEIHDSIELVLVNGYEHACYHNKNKKISKHPIEILETIHDILCWYLKNIEPEKKLSIEDLSFRAPSTIEYQEKELNKINEEILLKDKQINNLRQKIIGLGDKWDNIREINETIIVIKEEKAELESIQLLLGQKFEEQKNKVVEVEKDYNIYIKKFEQLEESCIEIQELIFNTESRLVKAEIQTQELKALVKELEEQDENVKKIEQSLEDELKTVRHIYENLIKLSIKYQDCLETIEFSYDKKLNKILEGKISNLTMKISFEDRIFNENIMSYTKNIGDAKRKVRNFKELLNEKLNRELKYKLFYSGFLKLQSRELRIIYTISNNMSSLISKPKDLILKSGEDRFLEAINKNFNELKNISDYEIKLILYYKLIKLSKVSLGNIHNRKEVIHVLDSIVDKAYEILMNKKDFKGRLNKLDAINAYYLEKIILHLKNTGGNLQINDEITDKIYDNIIQAKQRPENMEKGKIHYDKFNLDTMSEEIFKSSIKAHVFDFLSIMVDLGTINHYREIASIIFEIEKLIIQKPTLKIHGEDILREDFSNEHYIIFSFLSSGATLLNHKQQEELLPLLVSAIVSVKVSSEDYEEDLEIYNALVDLWKHKQQIYNDIFIQKEDKENELEVLIKEKKQLENNCKDLLKSHDAACENYDDYKEEFKQIVMNSEKRILLQSYMEYEKMRIKKEVAENHLNEAKNKLGVFKRMLSPEVWMDQASKLINEANMMELEKSLIEEAKEKVYFKKDYEVFAKRKKKIQEVKELVDKEKEKIKNKDIEIDNLKIKLDEFQRQLNNMKNAYLDIEEGYF</sequence>
<gene>
    <name evidence="2" type="ORF">CLPUN_27650</name>
</gene>
<evidence type="ECO:0000313" key="2">
    <source>
        <dbReference type="EMBL" id="OOM76264.1"/>
    </source>
</evidence>
<protein>
    <submittedName>
        <fullName evidence="2">Uncharacterized protein</fullName>
    </submittedName>
</protein>
<name>A0A1S8TF69_9CLOT</name>
<dbReference type="EMBL" id="LZZM01000175">
    <property type="protein sequence ID" value="OOM76264.1"/>
    <property type="molecule type" value="Genomic_DNA"/>
</dbReference>
<feature type="coiled-coil region" evidence="1">
    <location>
        <begin position="683"/>
        <end position="724"/>
    </location>
</feature>
<dbReference type="OrthoDB" id="1876940at2"/>
<evidence type="ECO:0000313" key="3">
    <source>
        <dbReference type="Proteomes" id="UP000190890"/>
    </source>
</evidence>
<keyword evidence="1" id="KW-0175">Coiled coil</keyword>
<dbReference type="AlphaFoldDB" id="A0A1S8TF69"/>
<dbReference type="Proteomes" id="UP000190890">
    <property type="component" value="Unassembled WGS sequence"/>
</dbReference>
<feature type="coiled-coil region" evidence="1">
    <location>
        <begin position="825"/>
        <end position="876"/>
    </location>
</feature>
<organism evidence="2 3">
    <name type="scientific">Clostridium puniceum</name>
    <dbReference type="NCBI Taxonomy" id="29367"/>
    <lineage>
        <taxon>Bacteria</taxon>
        <taxon>Bacillati</taxon>
        <taxon>Bacillota</taxon>
        <taxon>Clostridia</taxon>
        <taxon>Eubacteriales</taxon>
        <taxon>Clostridiaceae</taxon>
        <taxon>Clostridium</taxon>
    </lineage>
</organism>
<reference evidence="2 3" key="1">
    <citation type="submission" date="2016-05" db="EMBL/GenBank/DDBJ databases">
        <title>Microbial solvent formation.</title>
        <authorList>
            <person name="Poehlein A."/>
            <person name="Montoya Solano J.D."/>
            <person name="Flitsch S."/>
            <person name="Krabben P."/>
            <person name="Duerre P."/>
            <person name="Daniel R."/>
        </authorList>
    </citation>
    <scope>NUCLEOTIDE SEQUENCE [LARGE SCALE GENOMIC DNA]</scope>
    <source>
        <strain evidence="2 3">DSM 2619</strain>
    </source>
</reference>
<feature type="coiled-coil region" evidence="1">
    <location>
        <begin position="155"/>
        <end position="293"/>
    </location>
</feature>
<keyword evidence="3" id="KW-1185">Reference proteome</keyword>
<accession>A0A1S8TF69</accession>